<dbReference type="GO" id="GO:0046872">
    <property type="term" value="F:metal ion binding"/>
    <property type="evidence" value="ECO:0007669"/>
    <property type="project" value="UniProtKB-KW"/>
</dbReference>
<keyword evidence="1" id="KW-0645">Protease</keyword>
<sequence>MINTDGSQPSVNYVSYDNNQKKNFGGQNYGQTYNSRGRFNNSYRGRGNRGGFRGRGRSQGSRVTCQVCQVAGHTADRCWHRYDQSYGGQGQQQGNVSNERDNNNNLSNGRNPTLNMAHLPNNSNTSNEEGWWFPDSGASAHVTNDMNNLHSASEYGGSNRLQMGNGQGEHISHIGNTVLHSPQSDKLFHLKDLLHVPGITKNLISVSKFALDNSVFFEFHHLFCVIKDQATQAILPKGMLKDGLYRFNLDHHGEVRNKEHYFQNKPCVFTSLVCGNLDISLWHKRLGHCSYDMVKRALRGCNISFNNKKIVSNVCAPCILAKSHKLPFNASTSQSLSAFDLVHTDLWGPAPLDSVNGYKYYVTYVDDHSKFTWIYLLKQKSEVSSTFRHLYNQVETQFHMKIKGVQSDGGTEYKPLTEFFKDKGIIHKISCPYTPQQNGCAERKHRHVVEMGLSLLAQSNMPLKFWDDAFTTAVFLINRVPAKSLQFESPFEKLFKQKPDYTCLKVFGCLCYPHMRPYNKHKLEYRSTAGVFLGYNAQYKGYKVLLPSGKVIITRHIVFDEENFPFLSKTAGQGSDVHHSQPIFASTEPTVASFPATYQSHTQSPLPSFDHAQKTPEEEENSLSISKSHGSVQSDESFATEPLRIEPPPLDQNDHSSCRMMHSSENNATGFRNTNQHPMVTRAKAGIYKPKVLSAEVVGEFEPKNVNDALEIPVWREAMQQEYNALLRNNTWTLTTLPKDAHLVGNKWVFKVKRNADGSIERHKARLVAQGYTQTAGFDFYETFSPVVKPTTIRIILTLALSYSWNIRQLDVTNAFLNGDLSEVIYMKQPKGFEKDGNLVCKLNKALYGLKQASRAWYMKVKSTLSSLGFKNSKADCSLFFFNQNGIQIFILIYVDDILVTGNNDRLIHKLVEKLQGHFSIKDLGQIHHFLGIEVTKSCEGFHLCQREYIKKLLWKAKMLNASKCSTPMITSSHLSRYVGNPVQDAAEYRSIVGALHYVTITRPEICFAVNKVSQFMSNPLEPHWKAVKRILRYLAGTDHYGLNFHKPAHMNITGFSDSDWASDIDDRRSISGHCVYIGGNLVSWSSKKQNCVSRSSTEAEYRSLAQVVSEVSWIRYLLDELSVSQTRVPHIWIDNQSAIYLSSNPILHARTKHIELDFHFIREKVAAGSIQVNYVPSFDQNADILTKALGLQFFTRQRKSLTVIPHPEFELREDESQHT</sequence>
<dbReference type="InterPro" id="IPR001584">
    <property type="entry name" value="Integrase_cat-core"/>
</dbReference>
<dbReference type="InterPro" id="IPR039537">
    <property type="entry name" value="Retrotran_Ty1/copia-like"/>
</dbReference>
<organism evidence="7 8">
    <name type="scientific">Castilleja foliolosa</name>
    <dbReference type="NCBI Taxonomy" id="1961234"/>
    <lineage>
        <taxon>Eukaryota</taxon>
        <taxon>Viridiplantae</taxon>
        <taxon>Streptophyta</taxon>
        <taxon>Embryophyta</taxon>
        <taxon>Tracheophyta</taxon>
        <taxon>Spermatophyta</taxon>
        <taxon>Magnoliopsida</taxon>
        <taxon>eudicotyledons</taxon>
        <taxon>Gunneridae</taxon>
        <taxon>Pentapetalae</taxon>
        <taxon>asterids</taxon>
        <taxon>lamiids</taxon>
        <taxon>Lamiales</taxon>
        <taxon>Orobanchaceae</taxon>
        <taxon>Pedicularideae</taxon>
        <taxon>Castillejinae</taxon>
        <taxon>Castilleja</taxon>
    </lineage>
</organism>
<evidence type="ECO:0000256" key="2">
    <source>
        <dbReference type="ARBA" id="ARBA00022723"/>
    </source>
</evidence>
<dbReference type="Proteomes" id="UP001632038">
    <property type="component" value="Unassembled WGS sequence"/>
</dbReference>
<evidence type="ECO:0000313" key="7">
    <source>
        <dbReference type="EMBL" id="KAL3634075.1"/>
    </source>
</evidence>
<feature type="compositionally biased region" description="Polar residues" evidence="5">
    <location>
        <begin position="622"/>
        <end position="637"/>
    </location>
</feature>
<evidence type="ECO:0000256" key="3">
    <source>
        <dbReference type="ARBA" id="ARBA00022750"/>
    </source>
</evidence>
<dbReference type="InterPro" id="IPR025724">
    <property type="entry name" value="GAG-pre-integrase_dom"/>
</dbReference>
<keyword evidence="8" id="KW-1185">Reference proteome</keyword>
<dbReference type="GO" id="GO:0004190">
    <property type="term" value="F:aspartic-type endopeptidase activity"/>
    <property type="evidence" value="ECO:0007669"/>
    <property type="project" value="UniProtKB-KW"/>
</dbReference>
<dbReference type="Pfam" id="PF13976">
    <property type="entry name" value="gag_pre-integrs"/>
    <property type="match status" value="1"/>
</dbReference>
<dbReference type="AlphaFoldDB" id="A0ABD3CZH0"/>
<dbReference type="CDD" id="cd09272">
    <property type="entry name" value="RNase_HI_RT_Ty1"/>
    <property type="match status" value="1"/>
</dbReference>
<feature type="domain" description="Integrase catalytic" evidence="6">
    <location>
        <begin position="323"/>
        <end position="498"/>
    </location>
</feature>
<dbReference type="InterPro" id="IPR043502">
    <property type="entry name" value="DNA/RNA_pol_sf"/>
</dbReference>
<name>A0ABD3CZH0_9LAMI</name>
<dbReference type="PANTHER" id="PTHR42648:SF26">
    <property type="entry name" value="INTEGRASE CATALYTIC DOMAIN-CONTAINING PROTEIN"/>
    <property type="match status" value="1"/>
</dbReference>
<evidence type="ECO:0000256" key="4">
    <source>
        <dbReference type="ARBA" id="ARBA00022801"/>
    </source>
</evidence>
<accession>A0ABD3CZH0</accession>
<reference evidence="8" key="1">
    <citation type="journal article" date="2024" name="IScience">
        <title>Strigolactones Initiate the Formation of Haustorium-like Structures in Castilleja.</title>
        <authorList>
            <person name="Buerger M."/>
            <person name="Peterson D."/>
            <person name="Chory J."/>
        </authorList>
    </citation>
    <scope>NUCLEOTIDE SEQUENCE [LARGE SCALE GENOMIC DNA]</scope>
</reference>
<dbReference type="Pfam" id="PF25597">
    <property type="entry name" value="SH3_retrovirus"/>
    <property type="match status" value="1"/>
</dbReference>
<gene>
    <name evidence="7" type="ORF">CASFOL_021129</name>
</gene>
<keyword evidence="4" id="KW-0378">Hydrolase</keyword>
<comment type="caution">
    <text evidence="7">The sequence shown here is derived from an EMBL/GenBank/DDBJ whole genome shotgun (WGS) entry which is preliminary data.</text>
</comment>
<dbReference type="InterPro" id="IPR013103">
    <property type="entry name" value="RVT_2"/>
</dbReference>
<dbReference type="EMBL" id="JAVIJP010000028">
    <property type="protein sequence ID" value="KAL3634075.1"/>
    <property type="molecule type" value="Genomic_DNA"/>
</dbReference>
<dbReference type="SUPFAM" id="SSF53098">
    <property type="entry name" value="Ribonuclease H-like"/>
    <property type="match status" value="1"/>
</dbReference>
<protein>
    <recommendedName>
        <fullName evidence="6">Integrase catalytic domain-containing protein</fullName>
    </recommendedName>
</protein>
<feature type="compositionally biased region" description="Low complexity" evidence="5">
    <location>
        <begin position="92"/>
        <end position="113"/>
    </location>
</feature>
<evidence type="ECO:0000313" key="8">
    <source>
        <dbReference type="Proteomes" id="UP001632038"/>
    </source>
</evidence>
<proteinExistence type="predicted"/>
<dbReference type="PANTHER" id="PTHR42648">
    <property type="entry name" value="TRANSPOSASE, PUTATIVE-RELATED"/>
    <property type="match status" value="1"/>
</dbReference>
<dbReference type="SUPFAM" id="SSF56672">
    <property type="entry name" value="DNA/RNA polymerases"/>
    <property type="match status" value="1"/>
</dbReference>
<keyword evidence="3" id="KW-0064">Aspartyl protease</keyword>
<feature type="region of interest" description="Disordered" evidence="5">
    <location>
        <begin position="1"/>
        <end position="59"/>
    </location>
</feature>
<dbReference type="InterPro" id="IPR057670">
    <property type="entry name" value="SH3_retrovirus"/>
</dbReference>
<keyword evidence="2" id="KW-0479">Metal-binding</keyword>
<dbReference type="InterPro" id="IPR036397">
    <property type="entry name" value="RNaseH_sf"/>
</dbReference>
<dbReference type="InterPro" id="IPR012337">
    <property type="entry name" value="RNaseH-like_sf"/>
</dbReference>
<feature type="region of interest" description="Disordered" evidence="5">
    <location>
        <begin position="598"/>
        <end position="648"/>
    </location>
</feature>
<evidence type="ECO:0000256" key="1">
    <source>
        <dbReference type="ARBA" id="ARBA00022670"/>
    </source>
</evidence>
<evidence type="ECO:0000256" key="5">
    <source>
        <dbReference type="SAM" id="MobiDB-lite"/>
    </source>
</evidence>
<dbReference type="InterPro" id="IPR054722">
    <property type="entry name" value="PolX-like_BBD"/>
</dbReference>
<dbReference type="Pfam" id="PF00665">
    <property type="entry name" value="rve"/>
    <property type="match status" value="1"/>
</dbReference>
<dbReference type="GO" id="GO:0006508">
    <property type="term" value="P:proteolysis"/>
    <property type="evidence" value="ECO:0007669"/>
    <property type="project" value="UniProtKB-KW"/>
</dbReference>
<dbReference type="PROSITE" id="PS50994">
    <property type="entry name" value="INTEGRASE"/>
    <property type="match status" value="1"/>
</dbReference>
<feature type="compositionally biased region" description="Polar residues" evidence="5">
    <location>
        <begin position="1"/>
        <end position="32"/>
    </location>
</feature>
<dbReference type="Pfam" id="PF22936">
    <property type="entry name" value="Pol_BBD"/>
    <property type="match status" value="1"/>
</dbReference>
<dbReference type="Pfam" id="PF07727">
    <property type="entry name" value="RVT_2"/>
    <property type="match status" value="1"/>
</dbReference>
<feature type="compositionally biased region" description="Low complexity" evidence="5">
    <location>
        <begin position="33"/>
        <end position="45"/>
    </location>
</feature>
<feature type="region of interest" description="Disordered" evidence="5">
    <location>
        <begin position="86"/>
        <end position="113"/>
    </location>
</feature>
<dbReference type="Gene3D" id="3.30.420.10">
    <property type="entry name" value="Ribonuclease H-like superfamily/Ribonuclease H"/>
    <property type="match status" value="1"/>
</dbReference>
<evidence type="ECO:0000259" key="6">
    <source>
        <dbReference type="PROSITE" id="PS50994"/>
    </source>
</evidence>